<keyword evidence="2" id="KW-0732">Signal</keyword>
<dbReference type="EMBL" id="JARKIB010000002">
    <property type="protein sequence ID" value="KAJ7784753.1"/>
    <property type="molecule type" value="Genomic_DNA"/>
</dbReference>
<keyword evidence="1" id="KW-0677">Repeat</keyword>
<evidence type="ECO:0000256" key="2">
    <source>
        <dbReference type="SAM" id="SignalP"/>
    </source>
</evidence>
<comment type="caution">
    <text evidence="4">The sequence shown here is derived from an EMBL/GenBank/DDBJ whole genome shotgun (WGS) entry which is preliminary data.</text>
</comment>
<dbReference type="Proteomes" id="UP001215598">
    <property type="component" value="Unassembled WGS sequence"/>
</dbReference>
<proteinExistence type="predicted"/>
<evidence type="ECO:0000313" key="5">
    <source>
        <dbReference type="Proteomes" id="UP001215598"/>
    </source>
</evidence>
<name>A0AAD7P229_9AGAR</name>
<feature type="signal peptide" evidence="2">
    <location>
        <begin position="1"/>
        <end position="21"/>
    </location>
</feature>
<feature type="domain" description="Nephrocystin 3-like N-terminal" evidence="3">
    <location>
        <begin position="146"/>
        <end position="214"/>
    </location>
</feature>
<evidence type="ECO:0000313" key="4">
    <source>
        <dbReference type="EMBL" id="KAJ7784753.1"/>
    </source>
</evidence>
<organism evidence="4 5">
    <name type="scientific">Mycena metata</name>
    <dbReference type="NCBI Taxonomy" id="1033252"/>
    <lineage>
        <taxon>Eukaryota</taxon>
        <taxon>Fungi</taxon>
        <taxon>Dikarya</taxon>
        <taxon>Basidiomycota</taxon>
        <taxon>Agaricomycotina</taxon>
        <taxon>Agaricomycetes</taxon>
        <taxon>Agaricomycetidae</taxon>
        <taxon>Agaricales</taxon>
        <taxon>Marasmiineae</taxon>
        <taxon>Mycenaceae</taxon>
        <taxon>Mycena</taxon>
    </lineage>
</organism>
<dbReference type="AlphaFoldDB" id="A0AAD7P229"/>
<dbReference type="SUPFAM" id="SSF52540">
    <property type="entry name" value="P-loop containing nucleoside triphosphate hydrolases"/>
    <property type="match status" value="1"/>
</dbReference>
<dbReference type="InterPro" id="IPR027417">
    <property type="entry name" value="P-loop_NTPase"/>
</dbReference>
<dbReference type="InterPro" id="IPR056884">
    <property type="entry name" value="NPHP3-like_N"/>
</dbReference>
<protein>
    <recommendedName>
        <fullName evidence="3">Nephrocystin 3-like N-terminal domain-containing protein</fullName>
    </recommendedName>
</protein>
<accession>A0AAD7P229</accession>
<dbReference type="PANTHER" id="PTHR10039">
    <property type="entry name" value="AMELOGENIN"/>
    <property type="match status" value="1"/>
</dbReference>
<sequence length="447" mass="49945">MIPTQGTQALLLLLLSTVLLMTTIIDLNSPTNRRATNIGRSLILSTQQTVRRPIGVLRSLFPSGPSAQNPEHDFPWNDHPPTTNITGGTFIGGNVNRIQHHGEATGDAFHDSAERYPQPQCHPDTRRKFLEDLLKWAHSGVIDELEKRPILRLHGPAGAGKSAVAQTKAASGGSFFFKRGHSSRGNARWLLPTIAYQLAFLVPELKQHISLRGVDPESMSKKPTASPGIDGLDECEGENVQQAILRVIGSLLSQESLPILFLVASRPEAYICETLAEACLAESHRALNICQSFEDVRKYLEVEFDRIHQEHQTMTAVPFPWPEPKIVERIVWASSGYFIYAATVVKFIDDKRFQPPERLDVASWTAGPGYEQNLPTSAASNWRASTGVGIPTVPVNYRIRLRLYGTRNRTVRPLARLFTVTVWNRPYTVRARKNTARIRCHTDRKSI</sequence>
<dbReference type="Pfam" id="PF24883">
    <property type="entry name" value="NPHP3_N"/>
    <property type="match status" value="1"/>
</dbReference>
<feature type="chain" id="PRO_5042043799" description="Nephrocystin 3-like N-terminal domain-containing protein" evidence="2">
    <location>
        <begin position="22"/>
        <end position="447"/>
    </location>
</feature>
<gene>
    <name evidence="4" type="ORF">B0H16DRAFT_1446899</name>
</gene>
<evidence type="ECO:0000256" key="1">
    <source>
        <dbReference type="ARBA" id="ARBA00022737"/>
    </source>
</evidence>
<reference evidence="4" key="1">
    <citation type="submission" date="2023-03" db="EMBL/GenBank/DDBJ databases">
        <title>Massive genome expansion in bonnet fungi (Mycena s.s.) driven by repeated elements and novel gene families across ecological guilds.</title>
        <authorList>
            <consortium name="Lawrence Berkeley National Laboratory"/>
            <person name="Harder C.B."/>
            <person name="Miyauchi S."/>
            <person name="Viragh M."/>
            <person name="Kuo A."/>
            <person name="Thoen E."/>
            <person name="Andreopoulos B."/>
            <person name="Lu D."/>
            <person name="Skrede I."/>
            <person name="Drula E."/>
            <person name="Henrissat B."/>
            <person name="Morin E."/>
            <person name="Kohler A."/>
            <person name="Barry K."/>
            <person name="LaButti K."/>
            <person name="Morin E."/>
            <person name="Salamov A."/>
            <person name="Lipzen A."/>
            <person name="Mereny Z."/>
            <person name="Hegedus B."/>
            <person name="Baldrian P."/>
            <person name="Stursova M."/>
            <person name="Weitz H."/>
            <person name="Taylor A."/>
            <person name="Grigoriev I.V."/>
            <person name="Nagy L.G."/>
            <person name="Martin F."/>
            <person name="Kauserud H."/>
        </authorList>
    </citation>
    <scope>NUCLEOTIDE SEQUENCE</scope>
    <source>
        <strain evidence="4">CBHHK182m</strain>
    </source>
</reference>
<dbReference type="PANTHER" id="PTHR10039:SF17">
    <property type="entry name" value="FUNGAL STAND N-TERMINAL GOODBYE DOMAIN-CONTAINING PROTEIN-RELATED"/>
    <property type="match status" value="1"/>
</dbReference>
<evidence type="ECO:0000259" key="3">
    <source>
        <dbReference type="Pfam" id="PF24883"/>
    </source>
</evidence>
<keyword evidence="5" id="KW-1185">Reference proteome</keyword>